<reference evidence="2 3" key="1">
    <citation type="submission" date="2012-06" db="EMBL/GenBank/DDBJ databases">
        <title>Complete genome of Terriglobus roseus DSM 18391.</title>
        <authorList>
            <consortium name="US DOE Joint Genome Institute (JGI-PGF)"/>
            <person name="Lucas S."/>
            <person name="Copeland A."/>
            <person name="Lapidus A."/>
            <person name="Glavina del Rio T."/>
            <person name="Dalin E."/>
            <person name="Tice H."/>
            <person name="Bruce D."/>
            <person name="Goodwin L."/>
            <person name="Pitluck S."/>
            <person name="Peters L."/>
            <person name="Mikhailova N."/>
            <person name="Munk A.C.C."/>
            <person name="Kyrpides N."/>
            <person name="Mavromatis K."/>
            <person name="Ivanova N."/>
            <person name="Brettin T."/>
            <person name="Detter J.C."/>
            <person name="Han C."/>
            <person name="Larimer F."/>
            <person name="Land M."/>
            <person name="Hauser L."/>
            <person name="Markowitz V."/>
            <person name="Cheng J.-F."/>
            <person name="Hugenholtz P."/>
            <person name="Woyke T."/>
            <person name="Wu D."/>
            <person name="Brambilla E."/>
            <person name="Klenk H.-P."/>
            <person name="Eisen J.A."/>
        </authorList>
    </citation>
    <scope>NUCLEOTIDE SEQUENCE [LARGE SCALE GENOMIC DNA]</scope>
    <source>
        <strain evidence="3">DSM 18391 / NRRL B-41598 / KBS 63</strain>
    </source>
</reference>
<accession>I3ZC30</accession>
<evidence type="ECO:0000256" key="1">
    <source>
        <dbReference type="SAM" id="Phobius"/>
    </source>
</evidence>
<dbReference type="AlphaFoldDB" id="I3ZC30"/>
<organism evidence="2 3">
    <name type="scientific">Terriglobus roseus (strain DSM 18391 / NRRL B-41598 / KBS 63)</name>
    <dbReference type="NCBI Taxonomy" id="926566"/>
    <lineage>
        <taxon>Bacteria</taxon>
        <taxon>Pseudomonadati</taxon>
        <taxon>Acidobacteriota</taxon>
        <taxon>Terriglobia</taxon>
        <taxon>Terriglobales</taxon>
        <taxon>Acidobacteriaceae</taxon>
        <taxon>Terriglobus</taxon>
    </lineage>
</organism>
<proteinExistence type="predicted"/>
<feature type="transmembrane region" description="Helical" evidence="1">
    <location>
        <begin position="28"/>
        <end position="51"/>
    </location>
</feature>
<keyword evidence="1" id="KW-1133">Transmembrane helix</keyword>
<dbReference type="RefSeq" id="WP_014784367.1">
    <property type="nucleotide sequence ID" value="NC_018014.1"/>
</dbReference>
<keyword evidence="3" id="KW-1185">Reference proteome</keyword>
<dbReference type="KEGG" id="trs:Terro_0455"/>
<dbReference type="OrthoDB" id="9814116at2"/>
<keyword evidence="1" id="KW-0812">Transmembrane</keyword>
<dbReference type="HOGENOM" id="CLU_2620857_0_0_0"/>
<dbReference type="Proteomes" id="UP000006056">
    <property type="component" value="Chromosome"/>
</dbReference>
<gene>
    <name evidence="2" type="ordered locus">Terro_0455</name>
</gene>
<evidence type="ECO:0000313" key="2">
    <source>
        <dbReference type="EMBL" id="AFL86798.1"/>
    </source>
</evidence>
<protein>
    <recommendedName>
        <fullName evidence="4">Superinfection immunity protein</fullName>
    </recommendedName>
</protein>
<keyword evidence="1" id="KW-0472">Membrane</keyword>
<dbReference type="Pfam" id="PF14373">
    <property type="entry name" value="Imm_superinfect"/>
    <property type="match status" value="1"/>
</dbReference>
<dbReference type="InterPro" id="IPR016410">
    <property type="entry name" value="Phage_imm"/>
</dbReference>
<evidence type="ECO:0000313" key="3">
    <source>
        <dbReference type="Proteomes" id="UP000006056"/>
    </source>
</evidence>
<dbReference type="EMBL" id="CP003379">
    <property type="protein sequence ID" value="AFL86798.1"/>
    <property type="molecule type" value="Genomic_DNA"/>
</dbReference>
<name>I3ZC30_TERRK</name>
<sequence>MITFTLLCVLYFLPTIVAVRRGHGVVGVLLLNLIFGWTGIGWAAMMLWAVFSMPRRVYIPVAYGSAYRCGPAAQWERF</sequence>
<evidence type="ECO:0008006" key="4">
    <source>
        <dbReference type="Google" id="ProtNLM"/>
    </source>
</evidence>